<evidence type="ECO:0000256" key="4">
    <source>
        <dbReference type="ARBA" id="ARBA00022801"/>
    </source>
</evidence>
<dbReference type="PhylomeDB" id="A0A0G4I6B5"/>
<reference evidence="11" key="1">
    <citation type="submission" date="2014-11" db="EMBL/GenBank/DDBJ databases">
        <authorList>
            <person name="Otto D Thomas"/>
            <person name="Naeem Raeece"/>
        </authorList>
    </citation>
    <scope>NUCLEOTIDE SEQUENCE</scope>
</reference>
<dbReference type="EMBL" id="CDMZ01005291">
    <property type="protein sequence ID" value="CEM52580.1"/>
    <property type="molecule type" value="Genomic_DNA"/>
</dbReference>
<keyword evidence="5" id="KW-0865">Zymogen</keyword>
<protein>
    <submittedName>
        <fullName evidence="11">Uncharacterized protein</fullName>
    </submittedName>
</protein>
<evidence type="ECO:0000256" key="2">
    <source>
        <dbReference type="ARBA" id="ARBA00022670"/>
    </source>
</evidence>
<dbReference type="VEuPathDB" id="CryptoDB:Cvel_11366"/>
<accession>A0A0G4I6B5</accession>
<keyword evidence="8" id="KW-1133">Transmembrane helix</keyword>
<dbReference type="GO" id="GO:0006508">
    <property type="term" value="P:proteolysis"/>
    <property type="evidence" value="ECO:0007669"/>
    <property type="project" value="UniProtKB-KW"/>
</dbReference>
<dbReference type="InterPro" id="IPR038765">
    <property type="entry name" value="Papain-like_cys_pep_sf"/>
</dbReference>
<dbReference type="CDD" id="cd02248">
    <property type="entry name" value="Peptidase_C1A"/>
    <property type="match status" value="1"/>
</dbReference>
<evidence type="ECO:0000256" key="5">
    <source>
        <dbReference type="ARBA" id="ARBA00023145"/>
    </source>
</evidence>
<keyword evidence="2" id="KW-0645">Protease</keyword>
<evidence type="ECO:0000256" key="3">
    <source>
        <dbReference type="ARBA" id="ARBA00022729"/>
    </source>
</evidence>
<dbReference type="PROSITE" id="PS00640">
    <property type="entry name" value="THIOL_PROTEASE_ASN"/>
    <property type="match status" value="1"/>
</dbReference>
<keyword evidence="8" id="KW-0472">Membrane</keyword>
<dbReference type="Pfam" id="PF00112">
    <property type="entry name" value="Peptidase_C1"/>
    <property type="match status" value="1"/>
</dbReference>
<evidence type="ECO:0000256" key="6">
    <source>
        <dbReference type="ARBA" id="ARBA00023157"/>
    </source>
</evidence>
<dbReference type="SMART" id="SM00848">
    <property type="entry name" value="Inhibitor_I29"/>
    <property type="match status" value="1"/>
</dbReference>
<feature type="domain" description="Cathepsin propeptide inhibitor" evidence="10">
    <location>
        <begin position="77"/>
        <end position="133"/>
    </location>
</feature>
<dbReference type="PROSITE" id="PS00139">
    <property type="entry name" value="THIOL_PROTEASE_CYS"/>
    <property type="match status" value="1"/>
</dbReference>
<keyword evidence="6" id="KW-1015">Disulfide bond</keyword>
<dbReference type="PROSITE" id="PS00639">
    <property type="entry name" value="THIOL_PROTEASE_HIS"/>
    <property type="match status" value="1"/>
</dbReference>
<dbReference type="GO" id="GO:0008234">
    <property type="term" value="F:cysteine-type peptidase activity"/>
    <property type="evidence" value="ECO:0007669"/>
    <property type="project" value="InterPro"/>
</dbReference>
<dbReference type="InterPro" id="IPR000169">
    <property type="entry name" value="Pept_cys_AS"/>
</dbReference>
<proteinExistence type="inferred from homology"/>
<evidence type="ECO:0000259" key="9">
    <source>
        <dbReference type="SMART" id="SM00645"/>
    </source>
</evidence>
<dbReference type="Gene3D" id="3.90.70.10">
    <property type="entry name" value="Cysteine proteinases"/>
    <property type="match status" value="1"/>
</dbReference>
<dbReference type="InterPro" id="IPR025660">
    <property type="entry name" value="Pept_his_AS"/>
</dbReference>
<organism evidence="11">
    <name type="scientific">Chromera velia CCMP2878</name>
    <dbReference type="NCBI Taxonomy" id="1169474"/>
    <lineage>
        <taxon>Eukaryota</taxon>
        <taxon>Sar</taxon>
        <taxon>Alveolata</taxon>
        <taxon>Colpodellida</taxon>
        <taxon>Chromeraceae</taxon>
        <taxon>Chromera</taxon>
    </lineage>
</organism>
<dbReference type="SMART" id="SM00645">
    <property type="entry name" value="Pept_C1"/>
    <property type="match status" value="1"/>
</dbReference>
<evidence type="ECO:0000313" key="11">
    <source>
        <dbReference type="EMBL" id="CEM52580.1"/>
    </source>
</evidence>
<dbReference type="SUPFAM" id="SSF54001">
    <property type="entry name" value="Cysteine proteinases"/>
    <property type="match status" value="1"/>
</dbReference>
<comment type="similarity">
    <text evidence="1">Belongs to the peptidase C1 family.</text>
</comment>
<keyword evidence="8" id="KW-0812">Transmembrane</keyword>
<sequence length="396" mass="43257">MSEHYVSFTTGEQSVQGTRRFRKFNRTAIALTILPAIALASLVGVFTYIYATRTSAGPVEKFQGVQLWSDGFMAQSFNEFRLKYNRAYLDTEEEGKRFEIFKKNMAYITAHNNANSDFKLAVNQFADMTPAEYRKKFTGFKPLPGRLGTNPNHKLDKVNVSDLPTSINWIDKGCVTGVKDQGQCGSCWAFSATGALEGVHCRNTGKLVSLSEQQLVDCSGPEGNLGCSGGLMDAAFEYVDKHGLCSEKDYPYKGINDDCHASECTPVIKGFKGFYDVPTESESALMGAVASHGPVAVAIEADEMAFQFYSSGVFTSRCGTNLDHGVLVVGYGTEKGLNFWLVKNSWGASWGDKGYIKMVRNSSKASVGSGGECGILMQPSYPTEEGEEPPEEAKEI</sequence>
<dbReference type="PANTHER" id="PTHR12411">
    <property type="entry name" value="CYSTEINE PROTEASE FAMILY C1-RELATED"/>
    <property type="match status" value="1"/>
</dbReference>
<keyword evidence="3" id="KW-0732">Signal</keyword>
<feature type="region of interest" description="Disordered" evidence="7">
    <location>
        <begin position="377"/>
        <end position="396"/>
    </location>
</feature>
<dbReference type="Pfam" id="PF08246">
    <property type="entry name" value="Inhibitor_I29"/>
    <property type="match status" value="1"/>
</dbReference>
<dbReference type="InterPro" id="IPR039417">
    <property type="entry name" value="Peptidase_C1A_papain-like"/>
</dbReference>
<dbReference type="PRINTS" id="PR00705">
    <property type="entry name" value="PAPAIN"/>
</dbReference>
<dbReference type="AlphaFoldDB" id="A0A0G4I6B5"/>
<dbReference type="InterPro" id="IPR025661">
    <property type="entry name" value="Pept_asp_AS"/>
</dbReference>
<dbReference type="InterPro" id="IPR013128">
    <property type="entry name" value="Peptidase_C1A"/>
</dbReference>
<gene>
    <name evidence="11" type="ORF">Cvel_11366</name>
</gene>
<evidence type="ECO:0000256" key="7">
    <source>
        <dbReference type="SAM" id="MobiDB-lite"/>
    </source>
</evidence>
<name>A0A0G4I6B5_9ALVE</name>
<dbReference type="FunFam" id="3.90.70.10:FF:000067">
    <property type="entry name" value="Senescence-specific cysteine protease"/>
    <property type="match status" value="1"/>
</dbReference>
<keyword evidence="4" id="KW-0378">Hydrolase</keyword>
<dbReference type="InterPro" id="IPR013201">
    <property type="entry name" value="Prot_inhib_I29"/>
</dbReference>
<feature type="domain" description="Peptidase C1A papain C-terminal" evidence="9">
    <location>
        <begin position="163"/>
        <end position="383"/>
    </location>
</feature>
<evidence type="ECO:0000259" key="10">
    <source>
        <dbReference type="SMART" id="SM00848"/>
    </source>
</evidence>
<dbReference type="InterPro" id="IPR000668">
    <property type="entry name" value="Peptidase_C1A_C"/>
</dbReference>
<evidence type="ECO:0000256" key="1">
    <source>
        <dbReference type="ARBA" id="ARBA00008455"/>
    </source>
</evidence>
<feature type="transmembrane region" description="Helical" evidence="8">
    <location>
        <begin position="28"/>
        <end position="51"/>
    </location>
</feature>
<evidence type="ECO:0000256" key="8">
    <source>
        <dbReference type="SAM" id="Phobius"/>
    </source>
</evidence>